<gene>
    <name evidence="2" type="ORF">PV07_03464</name>
</gene>
<feature type="region of interest" description="Disordered" evidence="1">
    <location>
        <begin position="77"/>
        <end position="114"/>
    </location>
</feature>
<feature type="compositionally biased region" description="Basic and acidic residues" evidence="1">
    <location>
        <begin position="77"/>
        <end position="89"/>
    </location>
</feature>
<dbReference type="EMBL" id="KN847041">
    <property type="protein sequence ID" value="KIW31875.1"/>
    <property type="molecule type" value="Genomic_DNA"/>
</dbReference>
<accession>A0A0D2CPD2</accession>
<name>A0A0D2CPD2_9EURO</name>
<keyword evidence="3" id="KW-1185">Reference proteome</keyword>
<dbReference type="Proteomes" id="UP000054466">
    <property type="component" value="Unassembled WGS sequence"/>
</dbReference>
<organism evidence="2 3">
    <name type="scientific">Cladophialophora immunda</name>
    <dbReference type="NCBI Taxonomy" id="569365"/>
    <lineage>
        <taxon>Eukaryota</taxon>
        <taxon>Fungi</taxon>
        <taxon>Dikarya</taxon>
        <taxon>Ascomycota</taxon>
        <taxon>Pezizomycotina</taxon>
        <taxon>Eurotiomycetes</taxon>
        <taxon>Chaetothyriomycetidae</taxon>
        <taxon>Chaetothyriales</taxon>
        <taxon>Herpotrichiellaceae</taxon>
        <taxon>Cladophialophora</taxon>
    </lineage>
</organism>
<protein>
    <submittedName>
        <fullName evidence="2">Uncharacterized protein</fullName>
    </submittedName>
</protein>
<evidence type="ECO:0000313" key="3">
    <source>
        <dbReference type="Proteomes" id="UP000054466"/>
    </source>
</evidence>
<sequence length="114" mass="13003">MLRQQHFVLTFQLTLHAINIAHDDDFFGCRGRNAIPKDDSAIAVGLTLEPNFAFSPSSSKPTAILVYRFFLPEQNDLDRDCRPDPETDKNSFSPPAEVHRVGAVYQRSRKRQEN</sequence>
<proteinExistence type="predicted"/>
<dbReference type="HOGENOM" id="CLU_2120832_0_0_1"/>
<evidence type="ECO:0000313" key="2">
    <source>
        <dbReference type="EMBL" id="KIW31875.1"/>
    </source>
</evidence>
<dbReference type="RefSeq" id="XP_016252091.1">
    <property type="nucleotide sequence ID" value="XM_016390189.1"/>
</dbReference>
<dbReference type="VEuPathDB" id="FungiDB:PV07_03464"/>
<reference evidence="2 3" key="1">
    <citation type="submission" date="2015-01" db="EMBL/GenBank/DDBJ databases">
        <title>The Genome Sequence of Cladophialophora immunda CBS83496.</title>
        <authorList>
            <consortium name="The Broad Institute Genomics Platform"/>
            <person name="Cuomo C."/>
            <person name="de Hoog S."/>
            <person name="Gorbushina A."/>
            <person name="Stielow B."/>
            <person name="Teixiera M."/>
            <person name="Abouelleil A."/>
            <person name="Chapman S.B."/>
            <person name="Priest M."/>
            <person name="Young S.K."/>
            <person name="Wortman J."/>
            <person name="Nusbaum C."/>
            <person name="Birren B."/>
        </authorList>
    </citation>
    <scope>NUCLEOTIDE SEQUENCE [LARGE SCALE GENOMIC DNA]</scope>
    <source>
        <strain evidence="2 3">CBS 83496</strain>
    </source>
</reference>
<evidence type="ECO:0000256" key="1">
    <source>
        <dbReference type="SAM" id="MobiDB-lite"/>
    </source>
</evidence>
<dbReference type="GeneID" id="27342658"/>
<dbReference type="AlphaFoldDB" id="A0A0D2CPD2"/>